<protein>
    <submittedName>
        <fullName evidence="2">Uncharacterized protein</fullName>
    </submittedName>
</protein>
<dbReference type="EMBL" id="CCYA01000192">
    <property type="protein sequence ID" value="CEH12821.1"/>
    <property type="molecule type" value="Genomic_DNA"/>
</dbReference>
<evidence type="ECO:0000313" key="3">
    <source>
        <dbReference type="Proteomes" id="UP000054845"/>
    </source>
</evidence>
<dbReference type="Proteomes" id="UP000054845">
    <property type="component" value="Unassembled WGS sequence"/>
</dbReference>
<sequence>MFGVFNQAAAGSGTSVSAYRITTAIRRSLFLMDPESSSLARLPSAQPRRRRRSRQGSFD</sequence>
<reference evidence="2 3" key="1">
    <citation type="submission" date="2014-09" db="EMBL/GenBank/DDBJ databases">
        <authorList>
            <person name="Magalhaes I.L.F."/>
            <person name="Oliveira U."/>
            <person name="Santos F.R."/>
            <person name="Vidigal T.H.D.A."/>
            <person name="Brescovit A.D."/>
            <person name="Santos A.J."/>
        </authorList>
    </citation>
    <scope>NUCLEOTIDE SEQUENCE [LARGE SCALE GENOMIC DNA]</scope>
</reference>
<accession>A0A0P1BBY9</accession>
<feature type="region of interest" description="Disordered" evidence="1">
    <location>
        <begin position="36"/>
        <end position="59"/>
    </location>
</feature>
<name>A0A0P1BBY9_9BASI</name>
<feature type="compositionally biased region" description="Basic residues" evidence="1">
    <location>
        <begin position="47"/>
        <end position="59"/>
    </location>
</feature>
<organism evidence="2 3">
    <name type="scientific">Ceraceosorus bombacis</name>
    <dbReference type="NCBI Taxonomy" id="401625"/>
    <lineage>
        <taxon>Eukaryota</taxon>
        <taxon>Fungi</taxon>
        <taxon>Dikarya</taxon>
        <taxon>Basidiomycota</taxon>
        <taxon>Ustilaginomycotina</taxon>
        <taxon>Exobasidiomycetes</taxon>
        <taxon>Ceraceosorales</taxon>
        <taxon>Ceraceosoraceae</taxon>
        <taxon>Ceraceosorus</taxon>
    </lineage>
</organism>
<dbReference type="AlphaFoldDB" id="A0A0P1BBY9"/>
<keyword evidence="3" id="KW-1185">Reference proteome</keyword>
<evidence type="ECO:0000256" key="1">
    <source>
        <dbReference type="SAM" id="MobiDB-lite"/>
    </source>
</evidence>
<proteinExistence type="predicted"/>
<evidence type="ECO:0000313" key="2">
    <source>
        <dbReference type="EMBL" id="CEH12821.1"/>
    </source>
</evidence>